<accession>A0A1C7M8V4</accession>
<name>A0A1C7M8V4_GRIFR</name>
<dbReference type="AlphaFoldDB" id="A0A1C7M8V4"/>
<proteinExistence type="predicted"/>
<organism evidence="1 2">
    <name type="scientific">Grifola frondosa</name>
    <name type="common">Maitake</name>
    <name type="synonym">Polyporus frondosus</name>
    <dbReference type="NCBI Taxonomy" id="5627"/>
    <lineage>
        <taxon>Eukaryota</taxon>
        <taxon>Fungi</taxon>
        <taxon>Dikarya</taxon>
        <taxon>Basidiomycota</taxon>
        <taxon>Agaricomycotina</taxon>
        <taxon>Agaricomycetes</taxon>
        <taxon>Polyporales</taxon>
        <taxon>Grifolaceae</taxon>
        <taxon>Grifola</taxon>
    </lineage>
</organism>
<dbReference type="EMBL" id="LUGG01000007">
    <property type="protein sequence ID" value="OBZ73363.1"/>
    <property type="molecule type" value="Genomic_DNA"/>
</dbReference>
<dbReference type="Proteomes" id="UP000092993">
    <property type="component" value="Unassembled WGS sequence"/>
</dbReference>
<reference evidence="1 2" key="1">
    <citation type="submission" date="2016-03" db="EMBL/GenBank/DDBJ databases">
        <title>Whole genome sequencing of Grifola frondosa 9006-11.</title>
        <authorList>
            <person name="Min B."/>
            <person name="Park H."/>
            <person name="Kim J.-G."/>
            <person name="Cho H."/>
            <person name="Oh Y.-L."/>
            <person name="Kong W.-S."/>
            <person name="Choi I.-G."/>
        </authorList>
    </citation>
    <scope>NUCLEOTIDE SEQUENCE [LARGE SCALE GENOMIC DNA]</scope>
    <source>
        <strain evidence="1 2">9006-11</strain>
    </source>
</reference>
<evidence type="ECO:0000313" key="2">
    <source>
        <dbReference type="Proteomes" id="UP000092993"/>
    </source>
</evidence>
<gene>
    <name evidence="1" type="ORF">A0H81_07150</name>
</gene>
<keyword evidence="2" id="KW-1185">Reference proteome</keyword>
<protein>
    <submittedName>
        <fullName evidence="1">Uncharacterized protein</fullName>
    </submittedName>
</protein>
<evidence type="ECO:0000313" key="1">
    <source>
        <dbReference type="EMBL" id="OBZ73363.1"/>
    </source>
</evidence>
<comment type="caution">
    <text evidence="1">The sequence shown here is derived from an EMBL/GenBank/DDBJ whole genome shotgun (WGS) entry which is preliminary data.</text>
</comment>
<dbReference type="OrthoDB" id="2756430at2759"/>
<sequence length="199" mass="22190">MFLRLAGAQRSEGEYYPPEASTCRAQGRQVRQVVRKAHLEKRVARQFAPGGALDSQTSDSQFIAALLDVRRTASDDTGHCSVAIQTDPATSCEDIDAVHPYPVVNASPSAMPMHPRHHCQLALQQLRDALSHFETCCHEQADPQQDLQASEWYDSNFLDLDEQSQTLVDIDMVPRPSQKYTLPAPSHMHDVRRAAKNAN</sequence>